<dbReference type="Gene3D" id="3.40.50.1820">
    <property type="entry name" value="alpha/beta hydrolase"/>
    <property type="match status" value="1"/>
</dbReference>
<keyword evidence="3" id="KW-1185">Reference proteome</keyword>
<dbReference type="OrthoDB" id="652634at2"/>
<dbReference type="Pfam" id="PF20408">
    <property type="entry name" value="Abhydrolase_11"/>
    <property type="match status" value="1"/>
</dbReference>
<reference evidence="3" key="1">
    <citation type="submission" date="2016-10" db="EMBL/GenBank/DDBJ databases">
        <authorList>
            <person name="Varghese N."/>
            <person name="Submissions S."/>
        </authorList>
    </citation>
    <scope>NUCLEOTIDE SEQUENCE [LARGE SCALE GENOMIC DNA]</scope>
    <source>
        <strain evidence="3">DSM 26348</strain>
    </source>
</reference>
<dbReference type="InterPro" id="IPR026555">
    <property type="entry name" value="NSL3/Tex30"/>
</dbReference>
<dbReference type="STRING" id="1576369.SAMN05421753_101368"/>
<evidence type="ECO:0000259" key="1">
    <source>
        <dbReference type="Pfam" id="PF20408"/>
    </source>
</evidence>
<organism evidence="2 3">
    <name type="scientific">Planctomicrobium piriforme</name>
    <dbReference type="NCBI Taxonomy" id="1576369"/>
    <lineage>
        <taxon>Bacteria</taxon>
        <taxon>Pseudomonadati</taxon>
        <taxon>Planctomycetota</taxon>
        <taxon>Planctomycetia</taxon>
        <taxon>Planctomycetales</taxon>
        <taxon>Planctomycetaceae</taxon>
        <taxon>Planctomicrobium</taxon>
    </lineage>
</organism>
<evidence type="ECO:0000313" key="2">
    <source>
        <dbReference type="EMBL" id="SFH59818.1"/>
    </source>
</evidence>
<gene>
    <name evidence="2" type="ORF">SAMN05421753_101368</name>
</gene>
<protein>
    <recommendedName>
        <fullName evidence="1">KANL3/Tex30 alpha/beta hydrolase-like domain-containing protein</fullName>
    </recommendedName>
</protein>
<feature type="domain" description="KANL3/Tex30 alpha/beta hydrolase-like" evidence="1">
    <location>
        <begin position="15"/>
        <end position="205"/>
    </location>
</feature>
<sequence length="210" mass="23567">MNKVALKIDGPKKAKTCVVLAHGAGESFDSTFLSYFAEGLGALRHRVVRFDFPYMAERSTLGRKRPPDKEEVLCATWHEVLKQLPFDKEKIVIGGKSMGGRIATLVADECQVAGVVCLGYPFHPTGRPEKLRVEHLADLKTQTLIVQGEIDPFGSREEVAGYTLSEAIRLHWVPEGDHSYNVKRGSDRAHEQNLKNAMRAVEEFLFERFN</sequence>
<dbReference type="PANTHER" id="PTHR13136">
    <property type="entry name" value="TESTIS DEVELOPMENT PROTEIN PRTD"/>
    <property type="match status" value="1"/>
</dbReference>
<accession>A0A1I3BC02</accession>
<dbReference type="EMBL" id="FOQD01000001">
    <property type="protein sequence ID" value="SFH59818.1"/>
    <property type="molecule type" value="Genomic_DNA"/>
</dbReference>
<dbReference type="RefSeq" id="WP_092047383.1">
    <property type="nucleotide sequence ID" value="NZ_FOQD01000001.1"/>
</dbReference>
<dbReference type="Proteomes" id="UP000199518">
    <property type="component" value="Unassembled WGS sequence"/>
</dbReference>
<dbReference type="InterPro" id="IPR029058">
    <property type="entry name" value="AB_hydrolase_fold"/>
</dbReference>
<dbReference type="AlphaFoldDB" id="A0A1I3BC02"/>
<proteinExistence type="predicted"/>
<dbReference type="InterPro" id="IPR046879">
    <property type="entry name" value="KANL3/Tex30_Abhydrolase"/>
</dbReference>
<name>A0A1I3BC02_9PLAN</name>
<dbReference type="SUPFAM" id="SSF53474">
    <property type="entry name" value="alpha/beta-Hydrolases"/>
    <property type="match status" value="1"/>
</dbReference>
<dbReference type="PANTHER" id="PTHR13136:SF11">
    <property type="entry name" value="TESTIS-EXPRESSED PROTEIN 30"/>
    <property type="match status" value="1"/>
</dbReference>
<evidence type="ECO:0000313" key="3">
    <source>
        <dbReference type="Proteomes" id="UP000199518"/>
    </source>
</evidence>